<dbReference type="AlphaFoldDB" id="A0AAE1BDT4"/>
<organism evidence="1 2">
    <name type="scientific">Elysia crispata</name>
    <name type="common">lettuce slug</name>
    <dbReference type="NCBI Taxonomy" id="231223"/>
    <lineage>
        <taxon>Eukaryota</taxon>
        <taxon>Metazoa</taxon>
        <taxon>Spiralia</taxon>
        <taxon>Lophotrochozoa</taxon>
        <taxon>Mollusca</taxon>
        <taxon>Gastropoda</taxon>
        <taxon>Heterobranchia</taxon>
        <taxon>Euthyneura</taxon>
        <taxon>Panpulmonata</taxon>
        <taxon>Sacoglossa</taxon>
        <taxon>Placobranchoidea</taxon>
        <taxon>Plakobranchidae</taxon>
        <taxon>Elysia</taxon>
    </lineage>
</organism>
<dbReference type="Proteomes" id="UP001283361">
    <property type="component" value="Unassembled WGS sequence"/>
</dbReference>
<sequence>MAKRPSKGQTANCITSLPNGFSKGQISRIWPSKGQIGNPALNTDNYNQFDLILYAKFTDATFAPSAYILWHEVQMFGVNYKNFKVTVGECPVIVEKKQIQ</sequence>
<keyword evidence="2" id="KW-1185">Reference proteome</keyword>
<protein>
    <submittedName>
        <fullName evidence="1">Uncharacterized protein</fullName>
    </submittedName>
</protein>
<comment type="caution">
    <text evidence="1">The sequence shown here is derived from an EMBL/GenBank/DDBJ whole genome shotgun (WGS) entry which is preliminary data.</text>
</comment>
<gene>
    <name evidence="1" type="ORF">RRG08_040795</name>
</gene>
<accession>A0AAE1BDT4</accession>
<reference evidence="1" key="1">
    <citation type="journal article" date="2023" name="G3 (Bethesda)">
        <title>A reference genome for the long-term kleptoplast-retaining sea slug Elysia crispata morphotype clarki.</title>
        <authorList>
            <person name="Eastman K.E."/>
            <person name="Pendleton A.L."/>
            <person name="Shaikh M.A."/>
            <person name="Suttiyut T."/>
            <person name="Ogas R."/>
            <person name="Tomko P."/>
            <person name="Gavelis G."/>
            <person name="Widhalm J.R."/>
            <person name="Wisecaver J.H."/>
        </authorList>
    </citation>
    <scope>NUCLEOTIDE SEQUENCE</scope>
    <source>
        <strain evidence="1">ECLA1</strain>
    </source>
</reference>
<evidence type="ECO:0000313" key="2">
    <source>
        <dbReference type="Proteomes" id="UP001283361"/>
    </source>
</evidence>
<proteinExistence type="predicted"/>
<evidence type="ECO:0000313" key="1">
    <source>
        <dbReference type="EMBL" id="KAK3804288.1"/>
    </source>
</evidence>
<dbReference type="EMBL" id="JAWDGP010000029">
    <property type="protein sequence ID" value="KAK3804288.1"/>
    <property type="molecule type" value="Genomic_DNA"/>
</dbReference>
<name>A0AAE1BDT4_9GAST</name>